<evidence type="ECO:0000313" key="4">
    <source>
        <dbReference type="Proteomes" id="UP000282674"/>
    </source>
</evidence>
<dbReference type="InterPro" id="IPR006311">
    <property type="entry name" value="TAT_signal"/>
</dbReference>
<proteinExistence type="predicted"/>
<feature type="chain" id="PRO_5018105909" evidence="2">
    <location>
        <begin position="31"/>
        <end position="156"/>
    </location>
</feature>
<evidence type="ECO:0000256" key="2">
    <source>
        <dbReference type="SAM" id="SignalP"/>
    </source>
</evidence>
<comment type="caution">
    <text evidence="3">The sequence shown here is derived from an EMBL/GenBank/DDBJ whole genome shotgun (WGS) entry which is preliminary data.</text>
</comment>
<feature type="region of interest" description="Disordered" evidence="1">
    <location>
        <begin position="59"/>
        <end position="156"/>
    </location>
</feature>
<keyword evidence="2" id="KW-0732">Signal</keyword>
<evidence type="ECO:0000256" key="1">
    <source>
        <dbReference type="SAM" id="MobiDB-lite"/>
    </source>
</evidence>
<accession>A0A3M2MK18</accession>
<dbReference type="EMBL" id="RFFG01000001">
    <property type="protein sequence ID" value="RMI47738.1"/>
    <property type="molecule type" value="Genomic_DNA"/>
</dbReference>
<dbReference type="AlphaFoldDB" id="A0A3M2MK18"/>
<dbReference type="PROSITE" id="PS51318">
    <property type="entry name" value="TAT"/>
    <property type="match status" value="1"/>
</dbReference>
<gene>
    <name evidence="3" type="ORF">EBO15_00005</name>
</gene>
<protein>
    <submittedName>
        <fullName evidence="3">Uncharacterized protein</fullName>
    </submittedName>
</protein>
<reference evidence="3 4" key="1">
    <citation type="submission" date="2018-10" db="EMBL/GenBank/DDBJ databases">
        <title>Isolation from soil.</title>
        <authorList>
            <person name="Hu J."/>
        </authorList>
    </citation>
    <scope>NUCLEOTIDE SEQUENCE [LARGE SCALE GENOMIC DNA]</scope>
    <source>
        <strain evidence="3 4">NEAU-Ht49</strain>
    </source>
</reference>
<feature type="compositionally biased region" description="Basic residues" evidence="1">
    <location>
        <begin position="127"/>
        <end position="137"/>
    </location>
</feature>
<evidence type="ECO:0000313" key="3">
    <source>
        <dbReference type="EMBL" id="RMI47738.1"/>
    </source>
</evidence>
<feature type="signal peptide" evidence="2">
    <location>
        <begin position="1"/>
        <end position="30"/>
    </location>
</feature>
<feature type="compositionally biased region" description="Low complexity" evidence="1">
    <location>
        <begin position="84"/>
        <end position="99"/>
    </location>
</feature>
<dbReference type="Proteomes" id="UP000282674">
    <property type="component" value="Unassembled WGS sequence"/>
</dbReference>
<sequence length="156" mass="15290">MNRSARNLIRAAAIAPLCVAMAGLSGPAFAAGGPLAGQGAAAGLQGTVSNVTRTVGQGGDAFGLQSRERVVTPVPVPGEHGVNRPHPGGHAPGRPAAHGGSIGVRVHPTHAGPSGPTGPRGPVPSPGHKRPGKRTGKARPTAPHAPAKHAPAKRAG</sequence>
<feature type="non-terminal residue" evidence="3">
    <location>
        <position position="156"/>
    </location>
</feature>
<keyword evidence="4" id="KW-1185">Reference proteome</keyword>
<feature type="compositionally biased region" description="Basic residues" evidence="1">
    <location>
        <begin position="146"/>
        <end position="156"/>
    </location>
</feature>
<name>A0A3M2MK18_9ACTN</name>
<organism evidence="3 4">
    <name type="scientific">Actinomadura harenae</name>
    <dbReference type="NCBI Taxonomy" id="2483351"/>
    <lineage>
        <taxon>Bacteria</taxon>
        <taxon>Bacillati</taxon>
        <taxon>Actinomycetota</taxon>
        <taxon>Actinomycetes</taxon>
        <taxon>Streptosporangiales</taxon>
        <taxon>Thermomonosporaceae</taxon>
        <taxon>Actinomadura</taxon>
    </lineage>
</organism>